<dbReference type="PIRSF" id="PIRSF032126">
    <property type="entry name" value="F0F1_ATP_synthase_subunit_I"/>
    <property type="match status" value="1"/>
</dbReference>
<sequence length="111" mass="12054">MSDDPEKKEAELQARLAKLDEALRARDAREAERASELSPQASGFAKAMNAGLTVFSEFVAAVIVGAGIGWLVDYWTGARPWGLVVFLGLGAAAGFWNIYRLALRQQARGEE</sequence>
<feature type="transmembrane region" description="Helical" evidence="2">
    <location>
        <begin position="78"/>
        <end position="99"/>
    </location>
</feature>
<gene>
    <name evidence="3" type="ORF">B1812_21210</name>
</gene>
<keyword evidence="2" id="KW-0812">Transmembrane</keyword>
<dbReference type="InterPro" id="IPR032820">
    <property type="entry name" value="ATPase_put"/>
</dbReference>
<dbReference type="KEGG" id="mbry:B1812_21210"/>
<evidence type="ECO:0000313" key="4">
    <source>
        <dbReference type="Proteomes" id="UP000193978"/>
    </source>
</evidence>
<evidence type="ECO:0000256" key="1">
    <source>
        <dbReference type="PIRNR" id="PIRNR032126"/>
    </source>
</evidence>
<keyword evidence="1" id="KW-0406">Ion transport</keyword>
<dbReference type="InterPro" id="IPR016989">
    <property type="entry name" value="Atp1_alphaprobac"/>
</dbReference>
<dbReference type="GO" id="GO:0045259">
    <property type="term" value="C:proton-transporting ATP synthase complex"/>
    <property type="evidence" value="ECO:0007669"/>
    <property type="project" value="UniProtKB-UniRule"/>
</dbReference>
<dbReference type="Proteomes" id="UP000193978">
    <property type="component" value="Chromosome"/>
</dbReference>
<keyword evidence="4" id="KW-1185">Reference proteome</keyword>
<keyword evidence="1 2" id="KW-0472">Membrane</keyword>
<protein>
    <recommendedName>
        <fullName evidence="1">ATP synthase protein I</fullName>
    </recommendedName>
</protein>
<dbReference type="AlphaFoldDB" id="A0A1W6N020"/>
<proteinExistence type="inferred from homology"/>
<dbReference type="RefSeq" id="WP_085773334.1">
    <property type="nucleotide sequence ID" value="NZ_AP027149.1"/>
</dbReference>
<dbReference type="OrthoDB" id="15401at2"/>
<evidence type="ECO:0000313" key="3">
    <source>
        <dbReference type="EMBL" id="ARN83178.1"/>
    </source>
</evidence>
<keyword evidence="1" id="KW-0375">Hydrogen ion transport</keyword>
<organism evidence="3 4">
    <name type="scientific">Methylocystis bryophila</name>
    <dbReference type="NCBI Taxonomy" id="655015"/>
    <lineage>
        <taxon>Bacteria</taxon>
        <taxon>Pseudomonadati</taxon>
        <taxon>Pseudomonadota</taxon>
        <taxon>Alphaproteobacteria</taxon>
        <taxon>Hyphomicrobiales</taxon>
        <taxon>Methylocystaceae</taxon>
        <taxon>Methylocystis</taxon>
    </lineage>
</organism>
<dbReference type="Pfam" id="PF09527">
    <property type="entry name" value="ATPase_gene1"/>
    <property type="match status" value="1"/>
</dbReference>
<dbReference type="EMBL" id="CP019948">
    <property type="protein sequence ID" value="ARN83178.1"/>
    <property type="molecule type" value="Genomic_DNA"/>
</dbReference>
<accession>A0A1W6N020</accession>
<dbReference type="GO" id="GO:1902600">
    <property type="term" value="P:proton transmembrane transport"/>
    <property type="evidence" value="ECO:0007669"/>
    <property type="project" value="UniProtKB-KW"/>
</dbReference>
<comment type="function">
    <text evidence="1">A possible function for this protein is to guide the assembly of the membrane sector of the ATPase enzyme complex.</text>
</comment>
<keyword evidence="2" id="KW-1133">Transmembrane helix</keyword>
<dbReference type="STRING" id="655015.B1812_21210"/>
<evidence type="ECO:0000256" key="2">
    <source>
        <dbReference type="SAM" id="Phobius"/>
    </source>
</evidence>
<name>A0A1W6N020_9HYPH</name>
<reference evidence="3 4" key="1">
    <citation type="submission" date="2017-02" db="EMBL/GenBank/DDBJ databases">
        <authorList>
            <person name="Peterson S.W."/>
        </authorList>
    </citation>
    <scope>NUCLEOTIDE SEQUENCE [LARGE SCALE GENOMIC DNA]</scope>
    <source>
        <strain evidence="3 4">S285</strain>
    </source>
</reference>
<keyword evidence="1" id="KW-0813">Transport</keyword>
<comment type="similarity">
    <text evidence="1">Belongs to the bacterial AtpI family.</text>
</comment>
<feature type="transmembrane region" description="Helical" evidence="2">
    <location>
        <begin position="50"/>
        <end position="72"/>
    </location>
</feature>